<dbReference type="InterPro" id="IPR013785">
    <property type="entry name" value="Aldolase_TIM"/>
</dbReference>
<keyword evidence="2" id="KW-1185">Reference proteome</keyword>
<dbReference type="Gene3D" id="3.20.20.70">
    <property type="entry name" value="Aldolase class I"/>
    <property type="match status" value="1"/>
</dbReference>
<reference evidence="2" key="1">
    <citation type="submission" date="2017-01" db="EMBL/GenBank/DDBJ databases">
        <authorList>
            <person name="Varghese N."/>
            <person name="Submissions S."/>
        </authorList>
    </citation>
    <scope>NUCLEOTIDE SEQUENCE [LARGE SCALE GENOMIC DNA]</scope>
    <source>
        <strain evidence="2">DSM 46698</strain>
    </source>
</reference>
<organism evidence="1 2">
    <name type="scientific">Belliella pelovolcani</name>
    <dbReference type="NCBI Taxonomy" id="529505"/>
    <lineage>
        <taxon>Bacteria</taxon>
        <taxon>Pseudomonadati</taxon>
        <taxon>Bacteroidota</taxon>
        <taxon>Cytophagia</taxon>
        <taxon>Cytophagales</taxon>
        <taxon>Cyclobacteriaceae</taxon>
        <taxon>Belliella</taxon>
    </lineage>
</organism>
<sequence length="680" mass="79344">MKLRSFCIIILLFLYYSNVVAQNSIKPQVIINGDTIKLFNSYSSHTYLWDGSLQLIEMSLLDKNIIHQIQHPRPDFLISELNPDFKKISTEFSYKKNFEIENEFLLVELTATYGDMLLKYHLKMFVNSGAVQHQIFLKGNTRNHIWEREASEGSPMIENISIGTESLSRIGILPGLGLHASYEVVNFKEATDYHDQPVRKSFIKPFRQPQREQGNMLIVRSDDQPYSMWLLKESPINWSQNNYPGFDFTIFDWGAGVSGFGITPKELQSDSWTPVYAYTRNITLRDQFEEQKDWLNYQMQIRRYVKERDAMLLANTWGDRSKDGRMNESFILKEIDYASKIGMTHLQLDDGWQQGLSKNSASKSGLKWDDWSVEDWQPHRERFPNGFSKIIEEAKLKDVKLCLWFNPSKSENYKNWESDADILVDYYNQYGITVFKIDGLELGNKQSENNVRNFFDKVMQATDGQVTFNLDVTAGKRIGYHFMQEYGNIFLENRYTDWGNYFPYRTLRNLWLLAAYVPSSKLQIEWLNVFRNQNRYQKTDIHSPNNVGVEYAYVSTWAAQPLAWMELSSLNYGVKEVSRLTEQYRKISENWHQNVVLPIGLEPSGFAWSGFWIQTPQESQDYLLVYKEASESDAFTYILPRKYAKATALNVNSDQIKISGDQLSVSMNGKYQFAIIELIK</sequence>
<evidence type="ECO:0000313" key="2">
    <source>
        <dbReference type="Proteomes" id="UP000186026"/>
    </source>
</evidence>
<dbReference type="OrthoDB" id="9779211at2"/>
<dbReference type="InterPro" id="IPR017853">
    <property type="entry name" value="GH"/>
</dbReference>
<gene>
    <name evidence="1" type="ORF">SAMN05421761_11684</name>
</gene>
<evidence type="ECO:0000313" key="1">
    <source>
        <dbReference type="EMBL" id="SIT10319.1"/>
    </source>
</evidence>
<dbReference type="Proteomes" id="UP000186026">
    <property type="component" value="Unassembled WGS sequence"/>
</dbReference>
<proteinExistence type="predicted"/>
<protein>
    <submittedName>
        <fullName evidence="1">Melibiase</fullName>
    </submittedName>
</protein>
<dbReference type="STRING" id="529505.SAMN05421761_11684"/>
<dbReference type="SUPFAM" id="SSF51445">
    <property type="entry name" value="(Trans)glycosidases"/>
    <property type="match status" value="1"/>
</dbReference>
<dbReference type="EMBL" id="FTOP01000016">
    <property type="protein sequence ID" value="SIT10319.1"/>
    <property type="molecule type" value="Genomic_DNA"/>
</dbReference>
<dbReference type="AlphaFoldDB" id="A0A1N7PIV1"/>
<dbReference type="Pfam" id="PF02065">
    <property type="entry name" value="Melibiase"/>
    <property type="match status" value="1"/>
</dbReference>
<name>A0A1N7PIV1_9BACT</name>
<accession>A0A1N7PIV1</accession>